<gene>
    <name evidence="4" type="ORF">EV670_1737</name>
</gene>
<evidence type="ECO:0000256" key="1">
    <source>
        <dbReference type="ARBA" id="ARBA00005254"/>
    </source>
</evidence>
<evidence type="ECO:0000313" key="4">
    <source>
        <dbReference type="EMBL" id="RZU01023.1"/>
    </source>
</evidence>
<evidence type="ECO:0000256" key="3">
    <source>
        <dbReference type="SAM" id="MobiDB-lite"/>
    </source>
</evidence>
<dbReference type="AlphaFoldDB" id="A0A4Q7VWM2"/>
<dbReference type="OrthoDB" id="9807606at2"/>
<evidence type="ECO:0000313" key="5">
    <source>
        <dbReference type="Proteomes" id="UP000293671"/>
    </source>
</evidence>
<proteinExistence type="inferred from homology"/>
<dbReference type="RefSeq" id="WP_130431441.1">
    <property type="nucleotide sequence ID" value="NZ_SHKP01000005.1"/>
</dbReference>
<comment type="similarity">
    <text evidence="1 2">Belongs to the enoyl-CoA hydratase/isomerase family.</text>
</comment>
<dbReference type="Gene3D" id="3.90.226.10">
    <property type="entry name" value="2-enoyl-CoA Hydratase, Chain A, domain 1"/>
    <property type="match status" value="1"/>
</dbReference>
<dbReference type="CDD" id="cd06558">
    <property type="entry name" value="crotonase-like"/>
    <property type="match status" value="1"/>
</dbReference>
<dbReference type="GO" id="GO:0003824">
    <property type="term" value="F:catalytic activity"/>
    <property type="evidence" value="ECO:0007669"/>
    <property type="project" value="InterPro"/>
</dbReference>
<dbReference type="PANTHER" id="PTHR43802">
    <property type="entry name" value="ENOYL-COA HYDRATASE"/>
    <property type="match status" value="1"/>
</dbReference>
<dbReference type="NCBIfam" id="NF006128">
    <property type="entry name" value="PRK08272.1"/>
    <property type="match status" value="1"/>
</dbReference>
<dbReference type="PANTHER" id="PTHR43802:SF1">
    <property type="entry name" value="IP11341P-RELATED"/>
    <property type="match status" value="1"/>
</dbReference>
<accession>A0A4Q7VWM2</accession>
<comment type="caution">
    <text evidence="4">The sequence shown here is derived from an EMBL/GenBank/DDBJ whole genome shotgun (WGS) entry which is preliminary data.</text>
</comment>
<dbReference type="EMBL" id="SHKP01000005">
    <property type="protein sequence ID" value="RZU01023.1"/>
    <property type="molecule type" value="Genomic_DNA"/>
</dbReference>
<dbReference type="InterPro" id="IPR001753">
    <property type="entry name" value="Enoyl-CoA_hydra/iso"/>
</dbReference>
<name>A0A4Q7VWM2_9BURK</name>
<dbReference type="SUPFAM" id="SSF52096">
    <property type="entry name" value="ClpP/crotonase"/>
    <property type="match status" value="1"/>
</dbReference>
<organism evidence="4 5">
    <name type="scientific">Rivibacter subsaxonicus</name>
    <dbReference type="NCBI Taxonomy" id="457575"/>
    <lineage>
        <taxon>Bacteria</taxon>
        <taxon>Pseudomonadati</taxon>
        <taxon>Pseudomonadota</taxon>
        <taxon>Betaproteobacteria</taxon>
        <taxon>Burkholderiales</taxon>
        <taxon>Rivibacter</taxon>
    </lineage>
</organism>
<reference evidence="4 5" key="1">
    <citation type="submission" date="2019-02" db="EMBL/GenBank/DDBJ databases">
        <title>Genomic Encyclopedia of Type Strains, Phase IV (KMG-IV): sequencing the most valuable type-strain genomes for metagenomic binning, comparative biology and taxonomic classification.</title>
        <authorList>
            <person name="Goeker M."/>
        </authorList>
    </citation>
    <scope>NUCLEOTIDE SEQUENCE [LARGE SCALE GENOMIC DNA]</scope>
    <source>
        <strain evidence="4 5">DSM 19570</strain>
    </source>
</reference>
<dbReference type="Proteomes" id="UP000293671">
    <property type="component" value="Unassembled WGS sequence"/>
</dbReference>
<keyword evidence="5" id="KW-1185">Reference proteome</keyword>
<sequence>MAGRKPEPAFSTLRYAVDDRIATITLDRPERLNAINDAMPGEIRAAVERANADDAVHLIVLQGAGKAFCAGYDLKDYAEGEHPANQPLPWDPLRDYRFMKQNTEDFMSLWRSHKPTIAKVHGYAAAGGSDIALCCDLVLMADDAQIGYMPARVWGCPTTAMWVYRLGPMLAKRMLFTGDLIDGRTAAAIGLALEAVPAKELDACVARWADRIAGVPINQLMMQKMMINQAVDAMGLENTQRLATLFDGITRHSPEGRWFQRYAQEHGFAAAVEWRDSGRPLPELKPGDDGSAFMAAPKAGARSQWSSKQRKPGKA</sequence>
<protein>
    <submittedName>
        <fullName evidence="4">Enoyl-CoA hydratase</fullName>
    </submittedName>
</protein>
<dbReference type="PROSITE" id="PS00166">
    <property type="entry name" value="ENOYL_COA_HYDRATASE"/>
    <property type="match status" value="1"/>
</dbReference>
<evidence type="ECO:0000256" key="2">
    <source>
        <dbReference type="RuleBase" id="RU003707"/>
    </source>
</evidence>
<dbReference type="InterPro" id="IPR029045">
    <property type="entry name" value="ClpP/crotonase-like_dom_sf"/>
</dbReference>
<dbReference type="InterPro" id="IPR018376">
    <property type="entry name" value="Enoyl-CoA_hyd/isom_CS"/>
</dbReference>
<feature type="region of interest" description="Disordered" evidence="3">
    <location>
        <begin position="278"/>
        <end position="315"/>
    </location>
</feature>
<dbReference type="Pfam" id="PF00378">
    <property type="entry name" value="ECH_1"/>
    <property type="match status" value="1"/>
</dbReference>